<evidence type="ECO:0000256" key="2">
    <source>
        <dbReference type="SAM" id="Phobius"/>
    </source>
</evidence>
<dbReference type="NCBIfam" id="NF037996">
    <property type="entry name" value="B-4DMT"/>
    <property type="match status" value="1"/>
</dbReference>
<feature type="region of interest" description="Disordered" evidence="1">
    <location>
        <begin position="140"/>
        <end position="175"/>
    </location>
</feature>
<keyword evidence="2" id="KW-0812">Transmembrane</keyword>
<feature type="transmembrane region" description="Helical" evidence="2">
    <location>
        <begin position="36"/>
        <end position="54"/>
    </location>
</feature>
<accession>A0A652YMP8</accession>
<protein>
    <recommendedName>
        <fullName evidence="4">B-4DMT family transporter</fullName>
    </recommendedName>
</protein>
<reference evidence="3" key="1">
    <citation type="submission" date="2019-07" db="EMBL/GenBank/DDBJ databases">
        <title>Genomic Encyclopedia of Type Strains, Phase IV (KMG-IV): sequencing the most valuable type-strain genomes for metagenomic binning, comparative biology and taxonomic classification.</title>
        <authorList>
            <person name="Goeker M."/>
        </authorList>
    </citation>
    <scope>NUCLEOTIDE SEQUENCE</scope>
    <source>
        <strain evidence="3">DSM 44596</strain>
    </source>
</reference>
<dbReference type="EMBL" id="VNIQ01000005">
    <property type="protein sequence ID" value="TYQ03003.1"/>
    <property type="molecule type" value="Genomic_DNA"/>
</dbReference>
<evidence type="ECO:0000313" key="3">
    <source>
        <dbReference type="EMBL" id="TYQ03003.1"/>
    </source>
</evidence>
<dbReference type="InterPro" id="IPR047958">
    <property type="entry name" value="B-4DMT-like"/>
</dbReference>
<dbReference type="AlphaFoldDB" id="A0A652YMP8"/>
<feature type="transmembrane region" description="Helical" evidence="2">
    <location>
        <begin position="75"/>
        <end position="94"/>
    </location>
</feature>
<gene>
    <name evidence="3" type="ORF">FNL38_105152</name>
</gene>
<proteinExistence type="predicted"/>
<evidence type="ECO:0000256" key="1">
    <source>
        <dbReference type="SAM" id="MobiDB-lite"/>
    </source>
</evidence>
<name>A0A652YMP8_NOCGL</name>
<feature type="transmembrane region" description="Helical" evidence="2">
    <location>
        <begin position="114"/>
        <end position="136"/>
    </location>
</feature>
<sequence>MNAWLVRGLGMALIHVVFRALLGMAIAQWPLQGSTLRWLSLFIVIALAAIWGGIDGIRDRRQFPEPDDGADLLMLWLKAAVVGGFVAGAASWLLSLVPALELTQQGLFFEITAGAAFTILLIFVPAMVAVTVGRFFTSREQRKHGTAPQTPSHERHHEPVPVSEGYDSPTTQHAYSGAAMTVEESDADTTVFPAIDLGKREQ</sequence>
<keyword evidence="2" id="KW-0472">Membrane</keyword>
<organism evidence="3">
    <name type="scientific">Nocardia globerula</name>
    <dbReference type="NCBI Taxonomy" id="1818"/>
    <lineage>
        <taxon>Bacteria</taxon>
        <taxon>Bacillati</taxon>
        <taxon>Actinomycetota</taxon>
        <taxon>Actinomycetes</taxon>
        <taxon>Mycobacteriales</taxon>
        <taxon>Nocardiaceae</taxon>
        <taxon>Nocardia</taxon>
    </lineage>
</organism>
<keyword evidence="2" id="KW-1133">Transmembrane helix</keyword>
<feature type="transmembrane region" description="Helical" evidence="2">
    <location>
        <begin position="12"/>
        <end position="30"/>
    </location>
</feature>
<evidence type="ECO:0008006" key="4">
    <source>
        <dbReference type="Google" id="ProtNLM"/>
    </source>
</evidence>
<comment type="caution">
    <text evidence="3">The sequence shown here is derived from an EMBL/GenBank/DDBJ whole genome shotgun (WGS) entry which is preliminary data.</text>
</comment>